<dbReference type="PROSITE" id="PS50112">
    <property type="entry name" value="PAS"/>
    <property type="match status" value="1"/>
</dbReference>
<dbReference type="EC" id="2.7.13.3" evidence="2"/>
<dbReference type="InterPro" id="IPR035965">
    <property type="entry name" value="PAS-like_dom_sf"/>
</dbReference>
<dbReference type="InterPro" id="IPR013767">
    <property type="entry name" value="PAS_fold"/>
</dbReference>
<dbReference type="CDD" id="cd00082">
    <property type="entry name" value="HisKA"/>
    <property type="match status" value="1"/>
</dbReference>
<keyword evidence="4" id="KW-0808">Transferase</keyword>
<feature type="domain" description="Histidine kinase" evidence="9">
    <location>
        <begin position="191"/>
        <end position="399"/>
    </location>
</feature>
<dbReference type="Gene3D" id="3.30.450.20">
    <property type="entry name" value="PAS domain"/>
    <property type="match status" value="1"/>
</dbReference>
<gene>
    <name evidence="12" type="ORF">A2Y64_02555</name>
</gene>
<dbReference type="SMART" id="SM00388">
    <property type="entry name" value="HisKA"/>
    <property type="match status" value="1"/>
</dbReference>
<dbReference type="Pfam" id="PF02518">
    <property type="entry name" value="HATPase_c"/>
    <property type="match status" value="1"/>
</dbReference>
<dbReference type="AlphaFoldDB" id="A0A1F5FIU7"/>
<organism evidence="12 13">
    <name type="scientific">Candidatus Coatesbacteria bacterium RBG_13_66_14</name>
    <dbReference type="NCBI Taxonomy" id="1817816"/>
    <lineage>
        <taxon>Bacteria</taxon>
        <taxon>Candidatus Coatesiibacteriota</taxon>
    </lineage>
</organism>
<evidence type="ECO:0000259" key="10">
    <source>
        <dbReference type="PROSITE" id="PS50112"/>
    </source>
</evidence>
<evidence type="ECO:0000259" key="9">
    <source>
        <dbReference type="PROSITE" id="PS50109"/>
    </source>
</evidence>
<keyword evidence="3" id="KW-0597">Phosphoprotein</keyword>
<comment type="caution">
    <text evidence="12">The sequence shown here is derived from an EMBL/GenBank/DDBJ whole genome shotgun (WGS) entry which is preliminary data.</text>
</comment>
<keyword evidence="8" id="KW-0902">Two-component regulatory system</keyword>
<dbReference type="SUPFAM" id="SSF47384">
    <property type="entry name" value="Homodimeric domain of signal transducing histidine kinase"/>
    <property type="match status" value="1"/>
</dbReference>
<dbReference type="InterPro" id="IPR004358">
    <property type="entry name" value="Sig_transdc_His_kin-like_C"/>
</dbReference>
<dbReference type="PRINTS" id="PR00344">
    <property type="entry name" value="BCTRLSENSOR"/>
</dbReference>
<dbReference type="InterPro" id="IPR003594">
    <property type="entry name" value="HATPase_dom"/>
</dbReference>
<dbReference type="InterPro" id="IPR000014">
    <property type="entry name" value="PAS"/>
</dbReference>
<evidence type="ECO:0000256" key="6">
    <source>
        <dbReference type="ARBA" id="ARBA00022777"/>
    </source>
</evidence>
<dbReference type="CDD" id="cd00130">
    <property type="entry name" value="PAS"/>
    <property type="match status" value="1"/>
</dbReference>
<proteinExistence type="predicted"/>
<dbReference type="NCBIfam" id="TIGR00229">
    <property type="entry name" value="sensory_box"/>
    <property type="match status" value="1"/>
</dbReference>
<reference evidence="12 13" key="1">
    <citation type="journal article" date="2016" name="Nat. Commun.">
        <title>Thousands of microbial genomes shed light on interconnected biogeochemical processes in an aquifer system.</title>
        <authorList>
            <person name="Anantharaman K."/>
            <person name="Brown C.T."/>
            <person name="Hug L.A."/>
            <person name="Sharon I."/>
            <person name="Castelle C.J."/>
            <person name="Probst A.J."/>
            <person name="Thomas B.C."/>
            <person name="Singh A."/>
            <person name="Wilkins M.J."/>
            <person name="Karaoz U."/>
            <person name="Brodie E.L."/>
            <person name="Williams K.H."/>
            <person name="Hubbard S.S."/>
            <person name="Banfield J.F."/>
        </authorList>
    </citation>
    <scope>NUCLEOTIDE SEQUENCE [LARGE SCALE GENOMIC DNA]</scope>
</reference>
<dbReference type="InterPro" id="IPR036097">
    <property type="entry name" value="HisK_dim/P_sf"/>
</dbReference>
<evidence type="ECO:0000256" key="5">
    <source>
        <dbReference type="ARBA" id="ARBA00022741"/>
    </source>
</evidence>
<dbReference type="SUPFAM" id="SSF55785">
    <property type="entry name" value="PYP-like sensor domain (PAS domain)"/>
    <property type="match status" value="1"/>
</dbReference>
<dbReference type="GO" id="GO:0006355">
    <property type="term" value="P:regulation of DNA-templated transcription"/>
    <property type="evidence" value="ECO:0007669"/>
    <property type="project" value="InterPro"/>
</dbReference>
<evidence type="ECO:0000256" key="8">
    <source>
        <dbReference type="ARBA" id="ARBA00023012"/>
    </source>
</evidence>
<accession>A0A1F5FIU7</accession>
<dbReference type="SUPFAM" id="SSF55874">
    <property type="entry name" value="ATPase domain of HSP90 chaperone/DNA topoisomerase II/histidine kinase"/>
    <property type="match status" value="1"/>
</dbReference>
<dbReference type="STRING" id="1817816.A2Y64_02555"/>
<evidence type="ECO:0000256" key="4">
    <source>
        <dbReference type="ARBA" id="ARBA00022679"/>
    </source>
</evidence>
<protein>
    <recommendedName>
        <fullName evidence="2">histidine kinase</fullName>
        <ecNumber evidence="2">2.7.13.3</ecNumber>
    </recommendedName>
</protein>
<feature type="domain" description="PAS" evidence="10">
    <location>
        <begin position="53"/>
        <end position="123"/>
    </location>
</feature>
<dbReference type="InterPro" id="IPR036890">
    <property type="entry name" value="HATPase_C_sf"/>
</dbReference>
<dbReference type="GO" id="GO:0005524">
    <property type="term" value="F:ATP binding"/>
    <property type="evidence" value="ECO:0007669"/>
    <property type="project" value="UniProtKB-KW"/>
</dbReference>
<dbReference type="InterPro" id="IPR001610">
    <property type="entry name" value="PAC"/>
</dbReference>
<dbReference type="Pfam" id="PF00989">
    <property type="entry name" value="PAS"/>
    <property type="match status" value="1"/>
</dbReference>
<evidence type="ECO:0000256" key="7">
    <source>
        <dbReference type="ARBA" id="ARBA00022840"/>
    </source>
</evidence>
<dbReference type="PROSITE" id="PS50113">
    <property type="entry name" value="PAC"/>
    <property type="match status" value="1"/>
</dbReference>
<dbReference type="SMART" id="SM00086">
    <property type="entry name" value="PAC"/>
    <property type="match status" value="1"/>
</dbReference>
<evidence type="ECO:0000256" key="3">
    <source>
        <dbReference type="ARBA" id="ARBA00022553"/>
    </source>
</evidence>
<keyword evidence="7" id="KW-0067">ATP-binding</keyword>
<keyword evidence="6" id="KW-0418">Kinase</keyword>
<dbReference type="GO" id="GO:0000155">
    <property type="term" value="F:phosphorelay sensor kinase activity"/>
    <property type="evidence" value="ECO:0007669"/>
    <property type="project" value="InterPro"/>
</dbReference>
<evidence type="ECO:0000259" key="11">
    <source>
        <dbReference type="PROSITE" id="PS50113"/>
    </source>
</evidence>
<evidence type="ECO:0000256" key="2">
    <source>
        <dbReference type="ARBA" id="ARBA00012438"/>
    </source>
</evidence>
<dbReference type="Pfam" id="PF00512">
    <property type="entry name" value="HisKA"/>
    <property type="match status" value="1"/>
</dbReference>
<dbReference type="InterPro" id="IPR000700">
    <property type="entry name" value="PAS-assoc_C"/>
</dbReference>
<dbReference type="Proteomes" id="UP000177187">
    <property type="component" value="Unassembled WGS sequence"/>
</dbReference>
<evidence type="ECO:0000313" key="12">
    <source>
        <dbReference type="EMBL" id="OGD79537.1"/>
    </source>
</evidence>
<evidence type="ECO:0000256" key="1">
    <source>
        <dbReference type="ARBA" id="ARBA00000085"/>
    </source>
</evidence>
<dbReference type="EMBL" id="MFAF01000007">
    <property type="protein sequence ID" value="OGD79537.1"/>
    <property type="molecule type" value="Genomic_DNA"/>
</dbReference>
<comment type="catalytic activity">
    <reaction evidence="1">
        <text>ATP + protein L-histidine = ADP + protein N-phospho-L-histidine.</text>
        <dbReference type="EC" id="2.7.13.3"/>
    </reaction>
</comment>
<dbReference type="PANTHER" id="PTHR43065:SF10">
    <property type="entry name" value="PEROXIDE STRESS-ACTIVATED HISTIDINE KINASE MAK3"/>
    <property type="match status" value="1"/>
</dbReference>
<dbReference type="Gene3D" id="1.10.287.130">
    <property type="match status" value="1"/>
</dbReference>
<dbReference type="InterPro" id="IPR003661">
    <property type="entry name" value="HisK_dim/P_dom"/>
</dbReference>
<dbReference type="InterPro" id="IPR005467">
    <property type="entry name" value="His_kinase_dom"/>
</dbReference>
<dbReference type="PROSITE" id="PS50109">
    <property type="entry name" value="HIS_KIN"/>
    <property type="match status" value="1"/>
</dbReference>
<evidence type="ECO:0000313" key="13">
    <source>
        <dbReference type="Proteomes" id="UP000177187"/>
    </source>
</evidence>
<dbReference type="SMART" id="SM00387">
    <property type="entry name" value="HATPase_c"/>
    <property type="match status" value="1"/>
</dbReference>
<feature type="domain" description="PAC" evidence="11">
    <location>
        <begin position="126"/>
        <end position="178"/>
    </location>
</feature>
<dbReference type="SMART" id="SM00091">
    <property type="entry name" value="PAS"/>
    <property type="match status" value="1"/>
</dbReference>
<keyword evidence="5" id="KW-0547">Nucleotide-binding</keyword>
<dbReference type="Gene3D" id="3.30.565.10">
    <property type="entry name" value="Histidine kinase-like ATPase, C-terminal domain"/>
    <property type="match status" value="1"/>
</dbReference>
<sequence length="400" mass="43862">MNIDFITRDKSIQYMISLITDITERKKAEVALANYSADLEREVDAKTGELQAARRYLREVIDASPDLVTVVDAEGRLEILNRAASLAMGYAEEEVRGKPIGTFYFDRDRDSVAEMTRRLEDGRPSTIRQVDLRTKDGSPLTVELSVSPLVDGEGRFTGSVAVGRDIRELEDLRRALTRSEKLAATGKLAADIAHEVNNPLGIITNYLQIARGDLEPSGEPYKTLGVIEEEVQRIARIISGLLDFYRPESSYLEHTGVNRLVEDLLMLVGIQLEKMGIAVEKDLADDLPDVLVSPDQLRQVLLNLVTNAQDAMPTGGTLSVRTHLSEGRVVISFSDSGLGIPPENLPYIFDPFFTTKGKKGTGLGLSVSYGIVQSFDGMMEAQSAPGEGTTFTISLPAREG</sequence>
<dbReference type="PANTHER" id="PTHR43065">
    <property type="entry name" value="SENSOR HISTIDINE KINASE"/>
    <property type="match status" value="1"/>
</dbReference>
<name>A0A1F5FIU7_9BACT</name>